<proteinExistence type="predicted"/>
<accession>A0ABT5XJZ5</accession>
<evidence type="ECO:0000256" key="1">
    <source>
        <dbReference type="SAM" id="Phobius"/>
    </source>
</evidence>
<evidence type="ECO:0000313" key="4">
    <source>
        <dbReference type="Proteomes" id="UP001217083"/>
    </source>
</evidence>
<sequence>MRLDNKTTRERAEKRVEELKGYYRHILIFVVVNGILLLLKTGVLTALLPEAFPKESYYYDWINTNVLLWVLILLFHTLFVFRNKISFFKKWEERQIQKYMDEDREKVDKYK</sequence>
<keyword evidence="1" id="KW-0472">Membrane</keyword>
<dbReference type="Pfam" id="PF13239">
    <property type="entry name" value="2TM"/>
    <property type="match status" value="1"/>
</dbReference>
<reference evidence="3 4" key="1">
    <citation type="submission" date="2023-03" db="EMBL/GenBank/DDBJ databases">
        <title>Muricauda XX sp. nov. and Muricauda XXX sp. nov., two novel species isolated from Okinawa Trough.</title>
        <authorList>
            <person name="Cao W."/>
            <person name="Deng X."/>
        </authorList>
    </citation>
    <scope>NUCLEOTIDE SEQUENCE [LARGE SCALE GENOMIC DNA]</scope>
    <source>
        <strain evidence="3 4">81s02</strain>
    </source>
</reference>
<dbReference type="EMBL" id="JARFVA010000001">
    <property type="protein sequence ID" value="MDF0706145.1"/>
    <property type="molecule type" value="Genomic_DNA"/>
</dbReference>
<feature type="transmembrane region" description="Helical" evidence="1">
    <location>
        <begin position="21"/>
        <end position="41"/>
    </location>
</feature>
<evidence type="ECO:0000259" key="2">
    <source>
        <dbReference type="Pfam" id="PF13239"/>
    </source>
</evidence>
<comment type="caution">
    <text evidence="3">The sequence shown here is derived from an EMBL/GenBank/DDBJ whole genome shotgun (WGS) entry which is preliminary data.</text>
</comment>
<evidence type="ECO:0000313" key="3">
    <source>
        <dbReference type="EMBL" id="MDF0706145.1"/>
    </source>
</evidence>
<dbReference type="Proteomes" id="UP001217083">
    <property type="component" value="Unassembled WGS sequence"/>
</dbReference>
<keyword evidence="1" id="KW-1133">Transmembrane helix</keyword>
<keyword evidence="4" id="KW-1185">Reference proteome</keyword>
<keyword evidence="1" id="KW-0812">Transmembrane</keyword>
<dbReference type="InterPro" id="IPR025698">
    <property type="entry name" value="2TM_dom"/>
</dbReference>
<gene>
    <name evidence="3" type="ORF">PY091_02880</name>
</gene>
<dbReference type="RefSeq" id="WP_275648250.1">
    <property type="nucleotide sequence ID" value="NZ_JARFVA010000001.1"/>
</dbReference>
<protein>
    <submittedName>
        <fullName evidence="3">2TM domain-containing protein</fullName>
    </submittedName>
</protein>
<feature type="domain" description="2TM" evidence="2">
    <location>
        <begin position="10"/>
        <end position="101"/>
    </location>
</feature>
<organism evidence="3 4">
    <name type="scientific">Flagellimonas okinawensis</name>
    <dbReference type="NCBI Taxonomy" id="3031324"/>
    <lineage>
        <taxon>Bacteria</taxon>
        <taxon>Pseudomonadati</taxon>
        <taxon>Bacteroidota</taxon>
        <taxon>Flavobacteriia</taxon>
        <taxon>Flavobacteriales</taxon>
        <taxon>Flavobacteriaceae</taxon>
        <taxon>Flagellimonas</taxon>
    </lineage>
</organism>
<name>A0ABT5XJZ5_9FLAO</name>
<feature type="transmembrane region" description="Helical" evidence="1">
    <location>
        <begin position="61"/>
        <end position="81"/>
    </location>
</feature>